<dbReference type="PROSITE" id="PS50878">
    <property type="entry name" value="RT_POL"/>
    <property type="match status" value="1"/>
</dbReference>
<feature type="transmembrane region" description="Helical" evidence="1">
    <location>
        <begin position="171"/>
        <end position="191"/>
    </location>
</feature>
<evidence type="ECO:0000313" key="4">
    <source>
        <dbReference type="Proteomes" id="UP001159363"/>
    </source>
</evidence>
<feature type="domain" description="Reverse transcriptase" evidence="2">
    <location>
        <begin position="1"/>
        <end position="197"/>
    </location>
</feature>
<dbReference type="Pfam" id="PF00078">
    <property type="entry name" value="RVT_1"/>
    <property type="match status" value="1"/>
</dbReference>
<reference evidence="3 4" key="1">
    <citation type="submission" date="2023-02" db="EMBL/GenBank/DDBJ databases">
        <title>LHISI_Scaffold_Assembly.</title>
        <authorList>
            <person name="Stuart O.P."/>
            <person name="Cleave R."/>
            <person name="Magrath M.J.L."/>
            <person name="Mikheyev A.S."/>
        </authorList>
    </citation>
    <scope>NUCLEOTIDE SEQUENCE [LARGE SCALE GENOMIC DNA]</scope>
    <source>
        <strain evidence="3">Daus_M_001</strain>
        <tissue evidence="3">Leg muscle</tissue>
    </source>
</reference>
<dbReference type="SUPFAM" id="SSF56672">
    <property type="entry name" value="DNA/RNA polymerases"/>
    <property type="match status" value="1"/>
</dbReference>
<evidence type="ECO:0000256" key="1">
    <source>
        <dbReference type="SAM" id="Phobius"/>
    </source>
</evidence>
<comment type="caution">
    <text evidence="3">The sequence shown here is derived from an EMBL/GenBank/DDBJ whole genome shotgun (WGS) entry which is preliminary data.</text>
</comment>
<feature type="transmembrane region" description="Helical" evidence="1">
    <location>
        <begin position="96"/>
        <end position="120"/>
    </location>
</feature>
<sequence length="197" mass="22989">MYNVINRRLLWNLRTYVAKIFEKVFKYKLVWWLERNKLIRPEQFGFRQGIRSLDDLALLTSRIHSALRSRRVFAAMFLDLVSDFDHVHLELLFRKLFFLGNPTLVITCLYGLCAVCSYVPRVPTGHSYALSVYSGLVQGSMLSPILFLLYVQDLVFHLGQLFRPSVYADDIVLWLDCANFMPWVAIFHMPLLGWGHG</sequence>
<evidence type="ECO:0000259" key="2">
    <source>
        <dbReference type="PROSITE" id="PS50878"/>
    </source>
</evidence>
<gene>
    <name evidence="3" type="ORF">PR048_016226</name>
</gene>
<feature type="transmembrane region" description="Helical" evidence="1">
    <location>
        <begin position="132"/>
        <end position="151"/>
    </location>
</feature>
<dbReference type="EMBL" id="JARBHB010000005">
    <property type="protein sequence ID" value="KAJ8884369.1"/>
    <property type="molecule type" value="Genomic_DNA"/>
</dbReference>
<keyword evidence="4" id="KW-1185">Reference proteome</keyword>
<dbReference type="PANTHER" id="PTHR19446">
    <property type="entry name" value="REVERSE TRANSCRIPTASES"/>
    <property type="match status" value="1"/>
</dbReference>
<organism evidence="3 4">
    <name type="scientific">Dryococelus australis</name>
    <dbReference type="NCBI Taxonomy" id="614101"/>
    <lineage>
        <taxon>Eukaryota</taxon>
        <taxon>Metazoa</taxon>
        <taxon>Ecdysozoa</taxon>
        <taxon>Arthropoda</taxon>
        <taxon>Hexapoda</taxon>
        <taxon>Insecta</taxon>
        <taxon>Pterygota</taxon>
        <taxon>Neoptera</taxon>
        <taxon>Polyneoptera</taxon>
        <taxon>Phasmatodea</taxon>
        <taxon>Verophasmatodea</taxon>
        <taxon>Anareolatae</taxon>
        <taxon>Phasmatidae</taxon>
        <taxon>Eurycanthinae</taxon>
        <taxon>Dryococelus</taxon>
    </lineage>
</organism>
<keyword evidence="1" id="KW-0812">Transmembrane</keyword>
<name>A0ABQ9HJ63_9NEOP</name>
<protein>
    <recommendedName>
        <fullName evidence="2">Reverse transcriptase domain-containing protein</fullName>
    </recommendedName>
</protein>
<keyword evidence="1" id="KW-1133">Transmembrane helix</keyword>
<dbReference type="Proteomes" id="UP001159363">
    <property type="component" value="Chromosome 4"/>
</dbReference>
<accession>A0ABQ9HJ63</accession>
<proteinExistence type="predicted"/>
<keyword evidence="1" id="KW-0472">Membrane</keyword>
<dbReference type="InterPro" id="IPR000477">
    <property type="entry name" value="RT_dom"/>
</dbReference>
<evidence type="ECO:0000313" key="3">
    <source>
        <dbReference type="EMBL" id="KAJ8884369.1"/>
    </source>
</evidence>
<dbReference type="InterPro" id="IPR043502">
    <property type="entry name" value="DNA/RNA_pol_sf"/>
</dbReference>